<name>A0A2M8GNA6_9BACT</name>
<dbReference type="Pfam" id="PF17782">
    <property type="entry name" value="WHD_DprA"/>
    <property type="match status" value="1"/>
</dbReference>
<sequence>MEINRLCCLGFSHYYGIGPMRYRTLIDHFGSPEKAYLATRAELVTVLGNNLTEKFIQFRQRFSLEQKDIELQKKKISFVTQMDSTYPKSLKNISDPPICLYVKGEIKEVDLNQGFFFAIVGTRKPTSYGQQIARSFSTQLSELGFIIVSGMATGVDSIAHRAAIEAGGYTVAVLGCGVDIVYPAANAGLYQQIIDKSGLIISEFPPGHTVLKGLFVARNRIISGLSRGALIIEGGEHSGALITARYAAEQGKDVFAPPAPITSAMSSAPNLLIKQGAKLVTSVEDILEEYSLKPAKIKDKLNSVELSDDERRIVELVNNEPLLADEISQKTQQPIEIILNYLSTLEIKGLVEKTNEGRYQIK</sequence>
<evidence type="ECO:0000259" key="2">
    <source>
        <dbReference type="Pfam" id="PF02481"/>
    </source>
</evidence>
<dbReference type="Gene3D" id="3.40.50.450">
    <property type="match status" value="1"/>
</dbReference>
<reference evidence="5" key="1">
    <citation type="submission" date="2017-09" db="EMBL/GenBank/DDBJ databases">
        <title>Depth-based differentiation of microbial function through sediment-hosted aquifers and enrichment of novel symbionts in the deep terrestrial subsurface.</title>
        <authorList>
            <person name="Probst A.J."/>
            <person name="Ladd B."/>
            <person name="Jarett J.K."/>
            <person name="Geller-Mcgrath D.E."/>
            <person name="Sieber C.M.K."/>
            <person name="Emerson J.B."/>
            <person name="Anantharaman K."/>
            <person name="Thomas B.C."/>
            <person name="Malmstrom R."/>
            <person name="Stieglmeier M."/>
            <person name="Klingl A."/>
            <person name="Woyke T."/>
            <person name="Ryan C.M."/>
            <person name="Banfield J.F."/>
        </authorList>
    </citation>
    <scope>NUCLEOTIDE SEQUENCE [LARGE SCALE GENOMIC DNA]</scope>
</reference>
<feature type="domain" description="Smf/DprA SLOG" evidence="2">
    <location>
        <begin position="78"/>
        <end position="290"/>
    </location>
</feature>
<comment type="caution">
    <text evidence="4">The sequence shown here is derived from an EMBL/GenBank/DDBJ whole genome shotgun (WGS) entry which is preliminary data.</text>
</comment>
<gene>
    <name evidence="4" type="primary">dprA</name>
    <name evidence="4" type="ORF">CO007_01615</name>
</gene>
<dbReference type="Pfam" id="PF02481">
    <property type="entry name" value="DNA_processg_A"/>
    <property type="match status" value="1"/>
</dbReference>
<dbReference type="EMBL" id="PFQK01000032">
    <property type="protein sequence ID" value="PJC82023.1"/>
    <property type="molecule type" value="Genomic_DNA"/>
</dbReference>
<evidence type="ECO:0000313" key="4">
    <source>
        <dbReference type="EMBL" id="PJC82023.1"/>
    </source>
</evidence>
<evidence type="ECO:0000256" key="1">
    <source>
        <dbReference type="ARBA" id="ARBA00006525"/>
    </source>
</evidence>
<dbReference type="InterPro" id="IPR057666">
    <property type="entry name" value="DrpA_SLOG"/>
</dbReference>
<dbReference type="PANTHER" id="PTHR43022:SF1">
    <property type="entry name" value="PROTEIN SMF"/>
    <property type="match status" value="1"/>
</dbReference>
<dbReference type="InterPro" id="IPR036388">
    <property type="entry name" value="WH-like_DNA-bd_sf"/>
</dbReference>
<dbReference type="AlphaFoldDB" id="A0A2M8GNA6"/>
<dbReference type="NCBIfam" id="TIGR00732">
    <property type="entry name" value="dprA"/>
    <property type="match status" value="1"/>
</dbReference>
<dbReference type="GO" id="GO:0009294">
    <property type="term" value="P:DNA-mediated transformation"/>
    <property type="evidence" value="ECO:0007669"/>
    <property type="project" value="InterPro"/>
</dbReference>
<dbReference type="InterPro" id="IPR003488">
    <property type="entry name" value="DprA"/>
</dbReference>
<protein>
    <submittedName>
        <fullName evidence="4">DNA-protecting protein DprA</fullName>
    </submittedName>
</protein>
<comment type="similarity">
    <text evidence="1">Belongs to the DprA/Smf family.</text>
</comment>
<accession>A0A2M8GNA6</accession>
<evidence type="ECO:0000313" key="5">
    <source>
        <dbReference type="Proteomes" id="UP000229370"/>
    </source>
</evidence>
<proteinExistence type="inferred from homology"/>
<evidence type="ECO:0000259" key="3">
    <source>
        <dbReference type="Pfam" id="PF17782"/>
    </source>
</evidence>
<organism evidence="4 5">
    <name type="scientific">Candidatus Roizmanbacteria bacterium CG_4_8_14_3_um_filter_36_10</name>
    <dbReference type="NCBI Taxonomy" id="1974834"/>
    <lineage>
        <taxon>Bacteria</taxon>
        <taxon>Candidatus Roizmaniibacteriota</taxon>
    </lineage>
</organism>
<dbReference type="Proteomes" id="UP000229370">
    <property type="component" value="Unassembled WGS sequence"/>
</dbReference>
<feature type="domain" description="DprA winged helix" evidence="3">
    <location>
        <begin position="304"/>
        <end position="353"/>
    </location>
</feature>
<dbReference type="InterPro" id="IPR041614">
    <property type="entry name" value="DprA_WH"/>
</dbReference>
<dbReference type="PANTHER" id="PTHR43022">
    <property type="entry name" value="PROTEIN SMF"/>
    <property type="match status" value="1"/>
</dbReference>
<dbReference type="SUPFAM" id="SSF102405">
    <property type="entry name" value="MCP/YpsA-like"/>
    <property type="match status" value="1"/>
</dbReference>
<dbReference type="InterPro" id="IPR010994">
    <property type="entry name" value="RuvA_2-like"/>
</dbReference>
<dbReference type="Gene3D" id="1.10.10.10">
    <property type="entry name" value="Winged helix-like DNA-binding domain superfamily/Winged helix DNA-binding domain"/>
    <property type="match status" value="1"/>
</dbReference>
<dbReference type="SUPFAM" id="SSF47781">
    <property type="entry name" value="RuvA domain 2-like"/>
    <property type="match status" value="1"/>
</dbReference>